<dbReference type="RefSeq" id="WP_062155038.1">
    <property type="nucleotide sequence ID" value="NZ_CP012373.2"/>
</dbReference>
<dbReference type="EMBL" id="CP018889">
    <property type="protein sequence ID" value="AUI68423.1"/>
    <property type="molecule type" value="Genomic_DNA"/>
</dbReference>
<dbReference type="STRING" id="288004.AL038_17515"/>
<comment type="cofactor">
    <cofactor evidence="1">
        <name>pyruvate</name>
        <dbReference type="ChEBI" id="CHEBI:15361"/>
    </cofactor>
</comment>
<dbReference type="GO" id="GO:0006527">
    <property type="term" value="P:L-arginine catabolic process"/>
    <property type="evidence" value="ECO:0007669"/>
    <property type="project" value="InterPro"/>
</dbReference>
<keyword evidence="10" id="KW-1185">Reference proteome</keyword>
<name>A0A2N9YD56_9GAMM</name>
<comment type="catalytic activity">
    <reaction evidence="8">
        <text>L-arginine + H(+) = agmatine + CO2</text>
        <dbReference type="Rhea" id="RHEA:17641"/>
        <dbReference type="ChEBI" id="CHEBI:15378"/>
        <dbReference type="ChEBI" id="CHEBI:16526"/>
        <dbReference type="ChEBI" id="CHEBI:32682"/>
        <dbReference type="ChEBI" id="CHEBI:58145"/>
        <dbReference type="EC" id="4.1.1.19"/>
    </reaction>
</comment>
<evidence type="ECO:0000313" key="9">
    <source>
        <dbReference type="EMBL" id="AUI68423.1"/>
    </source>
</evidence>
<keyword evidence="7" id="KW-0670">Pyruvate</keyword>
<evidence type="ECO:0000256" key="4">
    <source>
        <dbReference type="ARBA" id="ARBA00014727"/>
    </source>
</evidence>
<dbReference type="SFLD" id="SFLDG01170">
    <property type="entry name" value="Pyruvoyl-dependent_arginine_de"/>
    <property type="match status" value="1"/>
</dbReference>
<evidence type="ECO:0000313" key="10">
    <source>
        <dbReference type="Proteomes" id="UP000234271"/>
    </source>
</evidence>
<dbReference type="Gene3D" id="3.50.20.10">
    <property type="entry name" value="Pyruvoyl-Dependent Histidine Decarboxylase, subunit B"/>
    <property type="match status" value="1"/>
</dbReference>
<evidence type="ECO:0000256" key="2">
    <source>
        <dbReference type="ARBA" id="ARBA00008611"/>
    </source>
</evidence>
<dbReference type="PANTHER" id="PTHR40438">
    <property type="entry name" value="PYRUVOYL-DEPENDENT ARGININE DECARBOXYLASE"/>
    <property type="match status" value="1"/>
</dbReference>
<accession>A0A2N9YD56</accession>
<dbReference type="Pfam" id="PF01862">
    <property type="entry name" value="PvlArgDC"/>
    <property type="match status" value="1"/>
</dbReference>
<keyword evidence="6" id="KW-0456">Lyase</keyword>
<protein>
    <recommendedName>
        <fullName evidence="4">Pyruvoyl-dependent arginine decarboxylase AaxB</fullName>
        <ecNumber evidence="3">4.1.1.19</ecNumber>
    </recommendedName>
</protein>
<dbReference type="SUPFAM" id="SSF56271">
    <property type="entry name" value="Pyruvoyl-dependent histidine and arginine decarboxylases"/>
    <property type="match status" value="1"/>
</dbReference>
<keyword evidence="5" id="KW-0210">Decarboxylase</keyword>
<sequence>MKIHMISATGTGPTQLAAFYDAINNAGVANYNLIPLSSVIPPATEIVHCDSYPAPATLTYGDVLFVVMSQQRETTAGKAAWAGLGWSHDKVGGGWFVELHDESEEKVRQDIFSTLNAMTQDTTRGFQPVQHKIVGIECTGQPVCSVVIAVFGSRGWSSNED</sequence>
<dbReference type="OrthoDB" id="8780825at2"/>
<organism evidence="9 10">
    <name type="scientific">Beggiatoa leptomitoformis</name>
    <dbReference type="NCBI Taxonomy" id="288004"/>
    <lineage>
        <taxon>Bacteria</taxon>
        <taxon>Pseudomonadati</taxon>
        <taxon>Pseudomonadota</taxon>
        <taxon>Gammaproteobacteria</taxon>
        <taxon>Thiotrichales</taxon>
        <taxon>Thiotrichaceae</taxon>
        <taxon>Beggiatoa</taxon>
    </lineage>
</organism>
<dbReference type="PANTHER" id="PTHR40438:SF1">
    <property type="entry name" value="PYRUVOYL-DEPENDENT ARGININE DECARBOXYLASE"/>
    <property type="match status" value="1"/>
</dbReference>
<evidence type="ECO:0000256" key="7">
    <source>
        <dbReference type="ARBA" id="ARBA00023317"/>
    </source>
</evidence>
<evidence type="ECO:0000256" key="1">
    <source>
        <dbReference type="ARBA" id="ARBA00001928"/>
    </source>
</evidence>
<dbReference type="InterPro" id="IPR016105">
    <property type="entry name" value="Pyr-dep_his/arg-deCO2ase_sand"/>
</dbReference>
<reference evidence="10" key="1">
    <citation type="submission" date="2016-12" db="EMBL/GenBank/DDBJ databases">
        <title>Complete Genome Sequence of Beggiatoa leptomitiformis D-401.</title>
        <authorList>
            <person name="Fomenkov A."/>
            <person name="Vincze T."/>
            <person name="Grabovich M."/>
            <person name="Anton B.P."/>
            <person name="Dubinina G."/>
            <person name="Orlova M."/>
            <person name="Belousova E."/>
            <person name="Roberts R.J."/>
        </authorList>
    </citation>
    <scope>NUCLEOTIDE SEQUENCE [LARGE SCALE GENOMIC DNA]</scope>
    <source>
        <strain evidence="10">D-401</strain>
    </source>
</reference>
<evidence type="ECO:0000256" key="6">
    <source>
        <dbReference type="ARBA" id="ARBA00023239"/>
    </source>
</evidence>
<dbReference type="InterPro" id="IPR016104">
    <property type="entry name" value="Pyr-dep_his/arg-deCO2ase"/>
</dbReference>
<dbReference type="GO" id="GO:0008792">
    <property type="term" value="F:arginine decarboxylase activity"/>
    <property type="evidence" value="ECO:0007669"/>
    <property type="project" value="UniProtKB-EC"/>
</dbReference>
<dbReference type="InterPro" id="IPR002724">
    <property type="entry name" value="Pyruvoyl-dep_arg_deCO2ase"/>
</dbReference>
<dbReference type="AlphaFoldDB" id="A0A2N9YD56"/>
<evidence type="ECO:0000256" key="3">
    <source>
        <dbReference type="ARBA" id="ARBA00012426"/>
    </source>
</evidence>
<dbReference type="KEGG" id="blep:AL038_17515"/>
<comment type="similarity">
    <text evidence="2">Belongs to the pyruvoyl-dependent arginine decarboxylase family.</text>
</comment>
<gene>
    <name evidence="9" type="ORF">BLE401_06705</name>
</gene>
<dbReference type="Proteomes" id="UP000234271">
    <property type="component" value="Chromosome"/>
</dbReference>
<dbReference type="EC" id="4.1.1.19" evidence="3"/>
<proteinExistence type="inferred from homology"/>
<evidence type="ECO:0000256" key="8">
    <source>
        <dbReference type="ARBA" id="ARBA00049309"/>
    </source>
</evidence>
<evidence type="ECO:0000256" key="5">
    <source>
        <dbReference type="ARBA" id="ARBA00022793"/>
    </source>
</evidence>
<dbReference type="SFLD" id="SFLDS00055">
    <property type="entry name" value="Pyruvoyl-Dependent_Histidine/A"/>
    <property type="match status" value="1"/>
</dbReference>